<gene>
    <name evidence="1" type="ORF">K3G42_020660</name>
</gene>
<evidence type="ECO:0000313" key="1">
    <source>
        <dbReference type="EMBL" id="KAH8002132.1"/>
    </source>
</evidence>
<evidence type="ECO:0000313" key="2">
    <source>
        <dbReference type="Proteomes" id="UP000827872"/>
    </source>
</evidence>
<keyword evidence="2" id="KW-1185">Reference proteome</keyword>
<comment type="caution">
    <text evidence="1">The sequence shown here is derived from an EMBL/GenBank/DDBJ whole genome shotgun (WGS) entry which is preliminary data.</text>
</comment>
<dbReference type="Proteomes" id="UP000827872">
    <property type="component" value="Linkage Group LG08"/>
</dbReference>
<organism evidence="1 2">
    <name type="scientific">Sphaerodactylus townsendi</name>
    <dbReference type="NCBI Taxonomy" id="933632"/>
    <lineage>
        <taxon>Eukaryota</taxon>
        <taxon>Metazoa</taxon>
        <taxon>Chordata</taxon>
        <taxon>Craniata</taxon>
        <taxon>Vertebrata</taxon>
        <taxon>Euteleostomi</taxon>
        <taxon>Lepidosauria</taxon>
        <taxon>Squamata</taxon>
        <taxon>Bifurcata</taxon>
        <taxon>Gekkota</taxon>
        <taxon>Sphaerodactylidae</taxon>
        <taxon>Sphaerodactylus</taxon>
    </lineage>
</organism>
<reference evidence="1" key="1">
    <citation type="submission" date="2021-08" db="EMBL/GenBank/DDBJ databases">
        <title>The first chromosome-level gecko genome reveals the dynamic sex chromosomes of Neotropical dwarf geckos (Sphaerodactylidae: Sphaerodactylus).</title>
        <authorList>
            <person name="Pinto B.J."/>
            <person name="Keating S.E."/>
            <person name="Gamble T."/>
        </authorList>
    </citation>
    <scope>NUCLEOTIDE SEQUENCE</scope>
    <source>
        <strain evidence="1">TG3544</strain>
    </source>
</reference>
<dbReference type="EMBL" id="CM037621">
    <property type="protein sequence ID" value="KAH8002132.1"/>
    <property type="molecule type" value="Genomic_DNA"/>
</dbReference>
<accession>A0ACB8FA61</accession>
<proteinExistence type="predicted"/>
<protein>
    <submittedName>
        <fullName evidence="1">Uncharacterized protein</fullName>
    </submittedName>
</protein>
<sequence>MAAAGPSQPQAGAAAAVPAASTVATEESSDSEPEQEPGSPQKLIRKVSTSGQIRQKVLLLHSQFCVKGPNQDSWKISKRTSP</sequence>
<name>A0ACB8FA61_9SAUR</name>